<evidence type="ECO:0000256" key="2">
    <source>
        <dbReference type="ARBA" id="ARBA00022801"/>
    </source>
</evidence>
<dbReference type="PANTHER" id="PTHR35372:SF2">
    <property type="entry name" value="SF3 HELICASE DOMAIN-CONTAINING PROTEIN"/>
    <property type="match status" value="1"/>
</dbReference>
<keyword evidence="1" id="KW-0547">Nucleotide-binding</keyword>
<feature type="domain" description="SF3 helicase" evidence="6">
    <location>
        <begin position="240"/>
        <end position="394"/>
    </location>
</feature>
<proteinExistence type="predicted"/>
<evidence type="ECO:0000256" key="1">
    <source>
        <dbReference type="ARBA" id="ARBA00022741"/>
    </source>
</evidence>
<evidence type="ECO:0000259" key="6">
    <source>
        <dbReference type="PROSITE" id="PS51206"/>
    </source>
</evidence>
<dbReference type="InterPro" id="IPR045455">
    <property type="entry name" value="NrS-1_pol-like_helicase"/>
</dbReference>
<evidence type="ECO:0000256" key="5">
    <source>
        <dbReference type="SAM" id="MobiDB-lite"/>
    </source>
</evidence>
<dbReference type="GO" id="GO:0004386">
    <property type="term" value="F:helicase activity"/>
    <property type="evidence" value="ECO:0007669"/>
    <property type="project" value="UniProtKB-KW"/>
</dbReference>
<dbReference type="Pfam" id="PF03288">
    <property type="entry name" value="Pox_D5"/>
    <property type="match status" value="1"/>
</dbReference>
<dbReference type="RefSeq" id="WP_167841195.1">
    <property type="nucleotide sequence ID" value="NZ_CP047628.1"/>
</dbReference>
<dbReference type="Pfam" id="PF08706">
    <property type="entry name" value="D5_N"/>
    <property type="match status" value="1"/>
</dbReference>
<dbReference type="NCBIfam" id="TIGR01613">
    <property type="entry name" value="primase_Cterm"/>
    <property type="match status" value="1"/>
</dbReference>
<dbReference type="Proteomes" id="UP000501558">
    <property type="component" value="Chromosome"/>
</dbReference>
<dbReference type="GO" id="GO:0005524">
    <property type="term" value="F:ATP binding"/>
    <property type="evidence" value="ECO:0007669"/>
    <property type="project" value="UniProtKB-KW"/>
</dbReference>
<organism evidence="7 8">
    <name type="scientific">Pseudolactococcus raffinolactis</name>
    <dbReference type="NCBI Taxonomy" id="1366"/>
    <lineage>
        <taxon>Bacteria</taxon>
        <taxon>Bacillati</taxon>
        <taxon>Bacillota</taxon>
        <taxon>Bacilli</taxon>
        <taxon>Lactobacillales</taxon>
        <taxon>Streptococcaceae</taxon>
        <taxon>Pseudolactococcus</taxon>
    </lineage>
</organism>
<keyword evidence="2" id="KW-0378">Hydrolase</keyword>
<keyword evidence="4" id="KW-0067">ATP-binding</keyword>
<dbReference type="Pfam" id="PF19263">
    <property type="entry name" value="DUF5906"/>
    <property type="match status" value="1"/>
</dbReference>
<dbReference type="Gene3D" id="3.40.50.300">
    <property type="entry name" value="P-loop containing nucleotide triphosphate hydrolases"/>
    <property type="match status" value="1"/>
</dbReference>
<gene>
    <name evidence="7" type="ORF">GU334_03995</name>
</gene>
<dbReference type="SMART" id="SM00885">
    <property type="entry name" value="D5_N"/>
    <property type="match status" value="1"/>
</dbReference>
<dbReference type="InterPro" id="IPR051620">
    <property type="entry name" value="ORF904-like_C"/>
</dbReference>
<accession>A0AAE7CSP8</accession>
<dbReference type="GO" id="GO:0016787">
    <property type="term" value="F:hydrolase activity"/>
    <property type="evidence" value="ECO:0007669"/>
    <property type="project" value="UniProtKB-KW"/>
</dbReference>
<dbReference type="PANTHER" id="PTHR35372">
    <property type="entry name" value="ATP BINDING PROTEIN-RELATED"/>
    <property type="match status" value="1"/>
</dbReference>
<feature type="compositionally biased region" description="Basic and acidic residues" evidence="5">
    <location>
        <begin position="16"/>
        <end position="25"/>
    </location>
</feature>
<protein>
    <submittedName>
        <fullName evidence="7">DNA primase</fullName>
    </submittedName>
</protein>
<name>A0AAE7CSP8_9LACT</name>
<dbReference type="InterPro" id="IPR027417">
    <property type="entry name" value="P-loop_NTPase"/>
</dbReference>
<feature type="compositionally biased region" description="Polar residues" evidence="5">
    <location>
        <begin position="1"/>
        <end position="15"/>
    </location>
</feature>
<evidence type="ECO:0000256" key="4">
    <source>
        <dbReference type="ARBA" id="ARBA00022840"/>
    </source>
</evidence>
<dbReference type="InterPro" id="IPR014015">
    <property type="entry name" value="Helicase_SF3_DNA-vir"/>
</dbReference>
<dbReference type="PROSITE" id="PS51206">
    <property type="entry name" value="SF3_HELICASE_1"/>
    <property type="match status" value="1"/>
</dbReference>
<dbReference type="InterPro" id="IPR006500">
    <property type="entry name" value="Helicase_put_C_phage/plasmid"/>
</dbReference>
<dbReference type="AlphaFoldDB" id="A0AAE7CSP8"/>
<evidence type="ECO:0000313" key="7">
    <source>
        <dbReference type="EMBL" id="QIW58113.1"/>
    </source>
</evidence>
<dbReference type="SUPFAM" id="SSF52540">
    <property type="entry name" value="P-loop containing nucleoside triphosphate hydrolases"/>
    <property type="match status" value="1"/>
</dbReference>
<keyword evidence="3" id="KW-0347">Helicase</keyword>
<sequence>MTSQQLNELVSQTPKEPTRAPKPKLEDFTEYSEEGAKTVHTDDFKQALSDWTEQEREYISTPQYISEKSSTLKGIKSLFYEYRDLYLNEQKAKGGDTPKSVPPLETAKIIYKLLTVIKLDNDDGLLGVYNPESGIYETNEKFFHRLIYWIEPTYSQARSKEVLFKLETLSEVKAQTTKPYLIPVANGIFNKKTQKLEPFNPKHIFTSTIATKYNTQAKPPDIKGWNIDKWFSELMSNDNELVQLLWEIISASTNGNYSYRKGVWFVGKGNDGKGTVQSLIMNLIGRENVASVKAEQFSERFALSQVVGKTCIIGDDSQVNYLDNAGNYFSVITGDPVPIEVKGKTPTLAIFNKLIIQSANFLPKFRNKSNGTYRRMLIVPFNKSYTTETDNWKIKDDYIKRPEVLEYVLKKALSLNFDRFIEPKATQELLEEFKISNDTVLAFVSTDFQEFVSDFLPTTFITAYYQAWCEVEGVKPFSKREFELKLPDHIKEEWGKATKRPRTAGFNRAVDLHRAEELPRFRALFYWSDEKHEKPTKGYARKKKKPKK</sequence>
<reference evidence="7 8" key="1">
    <citation type="submission" date="2019-12" db="EMBL/GenBank/DDBJ databases">
        <title>Whole genome sequences of Lactococcus raffinolactis strains isolated from sewage.</title>
        <authorList>
            <person name="Ybazeta G."/>
            <person name="Ross M."/>
            <person name="Brabant-Kirwan D."/>
            <person name="Saleh M."/>
            <person name="Dillon J.A."/>
            <person name="Splinter K."/>
            <person name="Nokhbeh R."/>
        </authorList>
    </citation>
    <scope>NUCLEOTIDE SEQUENCE [LARGE SCALE GENOMIC DNA]</scope>
    <source>
        <strain evidence="7 8">Lr_19_14</strain>
    </source>
</reference>
<feature type="region of interest" description="Disordered" evidence="5">
    <location>
        <begin position="1"/>
        <end position="25"/>
    </location>
</feature>
<keyword evidence="8" id="KW-1185">Reference proteome</keyword>
<evidence type="ECO:0000313" key="8">
    <source>
        <dbReference type="Proteomes" id="UP000501558"/>
    </source>
</evidence>
<dbReference type="InterPro" id="IPR004968">
    <property type="entry name" value="DNA_primase/NTPase_C"/>
</dbReference>
<dbReference type="EMBL" id="CP047628">
    <property type="protein sequence ID" value="QIW58113.1"/>
    <property type="molecule type" value="Genomic_DNA"/>
</dbReference>
<dbReference type="InterPro" id="IPR014818">
    <property type="entry name" value="Phage/plasmid_primase_P4_C"/>
</dbReference>
<evidence type="ECO:0000256" key="3">
    <source>
        <dbReference type="ARBA" id="ARBA00022806"/>
    </source>
</evidence>